<keyword evidence="3" id="KW-1185">Reference proteome</keyword>
<dbReference type="Gene3D" id="3.90.950.20">
    <property type="entry name" value="CinA-like"/>
    <property type="match status" value="1"/>
</dbReference>
<comment type="caution">
    <text evidence="2">The sequence shown here is derived from an EMBL/GenBank/DDBJ whole genome shotgun (WGS) entry which is preliminary data.</text>
</comment>
<dbReference type="Proteomes" id="UP001247542">
    <property type="component" value="Unassembled WGS sequence"/>
</dbReference>
<dbReference type="SUPFAM" id="SSF142433">
    <property type="entry name" value="CinA-like"/>
    <property type="match status" value="1"/>
</dbReference>
<dbReference type="InterPro" id="IPR036653">
    <property type="entry name" value="CinA-like_C"/>
</dbReference>
<organism evidence="2 3">
    <name type="scientific">Gleimia hominis</name>
    <dbReference type="NCBI Taxonomy" id="595468"/>
    <lineage>
        <taxon>Bacteria</taxon>
        <taxon>Bacillati</taxon>
        <taxon>Actinomycetota</taxon>
        <taxon>Actinomycetes</taxon>
        <taxon>Actinomycetales</taxon>
        <taxon>Actinomycetaceae</taxon>
        <taxon>Gleimia</taxon>
    </lineage>
</organism>
<evidence type="ECO:0000259" key="1">
    <source>
        <dbReference type="Pfam" id="PF02464"/>
    </source>
</evidence>
<feature type="domain" description="CinA C-terminal" evidence="1">
    <location>
        <begin position="3"/>
        <end position="154"/>
    </location>
</feature>
<reference evidence="2 3" key="1">
    <citation type="submission" date="2023-06" db="EMBL/GenBank/DDBJ databases">
        <title>Draft genome sequence of Gleimia hominis type strain CCUG 57540T.</title>
        <authorList>
            <person name="Salva-Serra F."/>
            <person name="Cardew S."/>
            <person name="Jensie Markopoulos S."/>
            <person name="Ohlen M."/>
            <person name="Inganas E."/>
            <person name="Svensson-Stadler L."/>
            <person name="Moore E.R.B."/>
        </authorList>
    </citation>
    <scope>NUCLEOTIDE SEQUENCE [LARGE SCALE GENOMIC DNA]</scope>
    <source>
        <strain evidence="2 3">CCUG 57540</strain>
    </source>
</reference>
<dbReference type="NCBIfam" id="TIGR00199">
    <property type="entry name" value="PncC_domain"/>
    <property type="match status" value="1"/>
</dbReference>
<dbReference type="InterPro" id="IPR008136">
    <property type="entry name" value="CinA_C"/>
</dbReference>
<dbReference type="Pfam" id="PF02464">
    <property type="entry name" value="CinA"/>
    <property type="match status" value="1"/>
</dbReference>
<evidence type="ECO:0000313" key="3">
    <source>
        <dbReference type="Proteomes" id="UP001247542"/>
    </source>
</evidence>
<accession>A0ABU3IBB6</accession>
<protein>
    <submittedName>
        <fullName evidence="2">Nicotinamide-nucleotide amidohydrolase family protein</fullName>
    </submittedName>
</protein>
<dbReference type="EMBL" id="JASXSX010000001">
    <property type="protein sequence ID" value="MDT3767523.1"/>
    <property type="molecule type" value="Genomic_DNA"/>
</dbReference>
<gene>
    <name evidence="2" type="ORF">QS713_05535</name>
</gene>
<proteinExistence type="predicted"/>
<dbReference type="RefSeq" id="WP_102215902.1">
    <property type="nucleotide sequence ID" value="NZ_CP126963.1"/>
</dbReference>
<evidence type="ECO:0000313" key="2">
    <source>
        <dbReference type="EMBL" id="MDT3767523.1"/>
    </source>
</evidence>
<sequence>MASTARLIIRELIEKHETVAVAESLTGGLLSAALVDVPGASACLRGGACTYAVDTKARVLNVSGAALEETGPVDPKVAMQMARGATELFDARYGLSTTGVAGPGAADGHPAGTVYVGFHDREAGTSAATLFSLSGNRMEIRQAATQAALDYFYDQLSGVEALF</sequence>
<name>A0ABU3IBB6_9ACTO</name>